<dbReference type="GO" id="GO:0071555">
    <property type="term" value="P:cell wall organization"/>
    <property type="evidence" value="ECO:0007669"/>
    <property type="project" value="UniProtKB-KW"/>
</dbReference>
<dbReference type="Pfam" id="PF03552">
    <property type="entry name" value="Cellulose_synt"/>
    <property type="match status" value="1"/>
</dbReference>
<feature type="transmembrane region" description="Helical" evidence="13">
    <location>
        <begin position="1107"/>
        <end position="1127"/>
    </location>
</feature>
<dbReference type="Gene3D" id="3.30.40.10">
    <property type="entry name" value="Zinc/RING finger domain, C3HC4 (zinc finger)"/>
    <property type="match status" value="1"/>
</dbReference>
<evidence type="ECO:0000256" key="4">
    <source>
        <dbReference type="ARBA" id="ARBA00022692"/>
    </source>
</evidence>
<reference evidence="14" key="1">
    <citation type="journal article" date="2025" name="Foods">
        <title>Unveiling the Microbial Signatures of Arabica Coffee Cherries: Insights into Ripeness Specific Diversity, Functional Traits, and Implications for Quality and Safety.</title>
        <authorList>
            <consortium name="RefSeq"/>
            <person name="Tenea G.N."/>
            <person name="Cifuentes V."/>
            <person name="Reyes P."/>
            <person name="Cevallos-Vallejos M."/>
        </authorList>
    </citation>
    <scope>NUCLEOTIDE SEQUENCE [LARGE SCALE GENOMIC DNA]</scope>
</reference>
<dbReference type="InterPro" id="IPR005150">
    <property type="entry name" value="Cellulose_synth"/>
</dbReference>
<feature type="transmembrane region" description="Helical" evidence="13">
    <location>
        <begin position="955"/>
        <end position="978"/>
    </location>
</feature>
<dbReference type="SUPFAM" id="SSF53448">
    <property type="entry name" value="Nucleotide-diphospho-sugar transferases"/>
    <property type="match status" value="1"/>
</dbReference>
<dbReference type="Pfam" id="PF14570">
    <property type="entry name" value="zf-RING_4"/>
    <property type="match status" value="1"/>
</dbReference>
<comment type="similarity">
    <text evidence="9">Belongs to the glycosyltransferase 2 family. Plant cellulose synthase-like D subfamily.</text>
</comment>
<reference evidence="15 16" key="2">
    <citation type="submission" date="2025-04" db="UniProtKB">
        <authorList>
            <consortium name="RefSeq"/>
        </authorList>
    </citation>
    <scope>IDENTIFICATION</scope>
    <source>
        <tissue evidence="15 16">Leaves</tissue>
    </source>
</reference>
<dbReference type="GO" id="GO:0051753">
    <property type="term" value="F:mannan synthase activity"/>
    <property type="evidence" value="ECO:0007669"/>
    <property type="project" value="UniProtKB-ARBA"/>
</dbReference>
<dbReference type="InterPro" id="IPR029044">
    <property type="entry name" value="Nucleotide-diphossugar_trans"/>
</dbReference>
<dbReference type="SUPFAM" id="SSF57850">
    <property type="entry name" value="RING/U-box"/>
    <property type="match status" value="1"/>
</dbReference>
<feature type="binding site" evidence="11">
    <location>
        <position position="385"/>
    </location>
    <ligand>
        <name>UDP-alpha-D-glucose</name>
        <dbReference type="ChEBI" id="CHEBI:58885"/>
    </ligand>
</feature>
<dbReference type="AlphaFoldDB" id="A0A6P6TRU2"/>
<comment type="subcellular location">
    <subcellularLocation>
        <location evidence="1">Golgi apparatus membrane</location>
        <topology evidence="1">Multi-pass membrane protein</topology>
    </subcellularLocation>
</comment>
<evidence type="ECO:0000256" key="9">
    <source>
        <dbReference type="ARBA" id="ARBA00061286"/>
    </source>
</evidence>
<keyword evidence="3" id="KW-0808">Transferase</keyword>
<feature type="transmembrane region" description="Helical" evidence="13">
    <location>
        <begin position="1049"/>
        <end position="1068"/>
    </location>
</feature>
<feature type="transmembrane region" description="Helical" evidence="13">
    <location>
        <begin position="1074"/>
        <end position="1095"/>
    </location>
</feature>
<evidence type="ECO:0000256" key="13">
    <source>
        <dbReference type="SAM" id="Phobius"/>
    </source>
</evidence>
<dbReference type="GO" id="GO:0009409">
    <property type="term" value="P:response to cold"/>
    <property type="evidence" value="ECO:0007669"/>
    <property type="project" value="UniProtKB-ARBA"/>
</dbReference>
<evidence type="ECO:0000256" key="12">
    <source>
        <dbReference type="PIRSR" id="PIRSR605150-3"/>
    </source>
</evidence>
<dbReference type="GO" id="GO:0016760">
    <property type="term" value="F:cellulose synthase (UDP-forming) activity"/>
    <property type="evidence" value="ECO:0007669"/>
    <property type="project" value="InterPro"/>
</dbReference>
<feature type="binding site" evidence="11">
    <location>
        <position position="414"/>
    </location>
    <ligand>
        <name>UDP-alpha-D-glucose</name>
        <dbReference type="ChEBI" id="CHEBI:58885"/>
    </ligand>
</feature>
<evidence type="ECO:0000256" key="11">
    <source>
        <dbReference type="PIRSR" id="PIRSR605150-2"/>
    </source>
</evidence>
<dbReference type="Gene3D" id="3.90.550.10">
    <property type="entry name" value="Spore Coat Polysaccharide Biosynthesis Protein SpsA, Chain A"/>
    <property type="match status" value="1"/>
</dbReference>
<protein>
    <submittedName>
        <fullName evidence="15 16">Cellulose synthase-like protein D3</fullName>
    </submittedName>
</protein>
<name>A0A6P6TRU2_COFAR</name>
<sequence length="1143" mass="127785">MAARSSQLGKNGAPMVTFARRTSSGRYVNLSRESLDSEIGSGEFANYTVHIPPTPDNQPMEPMDASISQRVEEQYVSSSMFTGGYNSVTRAHLMDKVIESETSHPQMAGAKGSSCAVPGCDGKVMRDERGEDILPCECDFKICRDCYIDAVKTGEGICPGCKEPYKNTDLAETTVDSARGPLPLPSNFGMSKMERRLSLMRSANRSVLIKSHSGLMRSQTGDFDHNRWLFETKGTYGYGNAIWPKEGGFGNDNSDNGGGGGEPAELLSKPWRPLTRKLKISAAVISPYRLLIVVRMAVLALFLQWRISHPNEDARWLWLMSVICEIWFAFSWLLDQLPKLCPVNRATDLNVLKEKFETPNQDNPTGKSDLPGVDMFVSTADPEKEPPLVTANTILSILAADYPVEKLACYVSDDGGALLTFEAMAEAASFANIWVPFCRKHSIEPRNPESYFSLKKDPYKNKVRHDFVKDRRRVKREYDEFKVRINGLPDSIRRRSDAYNAREEIKAMKLQRETAGDELLEPVKVSKATWMADGTHWPGTWMVSAPEHSKGDHAGIIQVMLKPPSDEPLHGTAGDNSPIELEEVDIRLPLLVYVSREKRPGYDHNKKAGAMNALVRASAIMSNGPFILNLDCDHYIYNSEAIREGMCFMMDRGGDRLCYVQFPQRFEGIDPSDRYANRNTVFFDVNMRALDGVQGPVYVGTGCLFRRTALYGFDPPRSKEYHPGCCSCCFGRRKKSASVASAPEENRALRMGDFDDEEMNLALFPKRFGNSSFLIDSIPVAEFQGRPLADHPAVKNGRPPGALTIPRELLDASTVAEAISVISCWYEDKTEWGNRVGWIYGSVTEDVVTGYRMHNRGWKSVYCVTKRDAFRGTAPINMTDRLHQVLRWATGSVEIFFSRNNALLASPKLKFLQRIAYLNVGIYPFTSVFLIVYCFLPALSLFSGQFIVRTLNVTFLTYLLVITLTLCMLAVLEIKWAGISLEEWWRNEQFWLIGGTSAHIAAVLQGLLKVVAGIEISFTLTSKSAGDDNDDDYADLYIIKWSSLMIPPITIMMTNLIAIAVGFSRTIYSTIPQWSRLLGGVFFSFWVLAHLYPFAKGLMGRRGRTPTIVFVWSGLIAITISLLWVAINPPEGSTEIGGSFQFP</sequence>
<dbReference type="PANTHER" id="PTHR13301">
    <property type="entry name" value="X-BOX TRANSCRIPTION FACTOR-RELATED"/>
    <property type="match status" value="1"/>
</dbReference>
<dbReference type="GeneID" id="113703892"/>
<keyword evidence="5 13" id="KW-1133">Transmembrane helix</keyword>
<feature type="binding site" evidence="11">
    <location>
        <position position="378"/>
    </location>
    <ligand>
        <name>UDP-alpha-D-glucose</name>
        <dbReference type="ChEBI" id="CHEBI:58885"/>
    </ligand>
</feature>
<evidence type="ECO:0000313" key="15">
    <source>
        <dbReference type="RefSeq" id="XP_027081196.1"/>
    </source>
</evidence>
<keyword evidence="2" id="KW-0328">Glycosyltransferase</keyword>
<organism evidence="14 16">
    <name type="scientific">Coffea arabica</name>
    <name type="common">Arabian coffee</name>
    <dbReference type="NCBI Taxonomy" id="13443"/>
    <lineage>
        <taxon>Eukaryota</taxon>
        <taxon>Viridiplantae</taxon>
        <taxon>Streptophyta</taxon>
        <taxon>Embryophyta</taxon>
        <taxon>Tracheophyta</taxon>
        <taxon>Spermatophyta</taxon>
        <taxon>Magnoliopsida</taxon>
        <taxon>eudicotyledons</taxon>
        <taxon>Gunneridae</taxon>
        <taxon>Pentapetalae</taxon>
        <taxon>asterids</taxon>
        <taxon>lamiids</taxon>
        <taxon>Gentianales</taxon>
        <taxon>Rubiaceae</taxon>
        <taxon>Ixoroideae</taxon>
        <taxon>Gardenieae complex</taxon>
        <taxon>Bertiereae - Coffeeae clade</taxon>
        <taxon>Coffeeae</taxon>
        <taxon>Coffea</taxon>
    </lineage>
</organism>
<evidence type="ECO:0000313" key="14">
    <source>
        <dbReference type="Proteomes" id="UP001652660"/>
    </source>
</evidence>
<feature type="active site" evidence="10">
    <location>
        <position position="846"/>
    </location>
</feature>
<keyword evidence="8" id="KW-0961">Cell wall biogenesis/degradation</keyword>
<dbReference type="GO" id="GO:0030244">
    <property type="term" value="P:cellulose biosynthetic process"/>
    <property type="evidence" value="ECO:0007669"/>
    <property type="project" value="InterPro"/>
</dbReference>
<dbReference type="FunFam" id="3.90.550.10:FF:000040">
    <property type="entry name" value="cellulose synthase-like protein D3"/>
    <property type="match status" value="1"/>
</dbReference>
<evidence type="ECO:0000256" key="1">
    <source>
        <dbReference type="ARBA" id="ARBA00004653"/>
    </source>
</evidence>
<evidence type="ECO:0000256" key="8">
    <source>
        <dbReference type="ARBA" id="ARBA00023316"/>
    </source>
</evidence>
<feature type="binding site" evidence="11">
    <location>
        <position position="606"/>
    </location>
    <ligand>
        <name>UDP-alpha-D-glucose</name>
        <dbReference type="ChEBI" id="CHEBI:58885"/>
    </ligand>
</feature>
<dbReference type="FunFam" id="3.30.40.10:FF:000229">
    <property type="entry name" value="Cellulose synthase-like protein D3"/>
    <property type="match status" value="1"/>
</dbReference>
<evidence type="ECO:0000256" key="2">
    <source>
        <dbReference type="ARBA" id="ARBA00022676"/>
    </source>
</evidence>
<keyword evidence="4 13" id="KW-0812">Transmembrane</keyword>
<feature type="binding site" evidence="12">
    <location>
        <position position="631"/>
    </location>
    <ligand>
        <name>Mn(2+)</name>
        <dbReference type="ChEBI" id="CHEBI:29035"/>
    </ligand>
</feature>
<evidence type="ECO:0000256" key="10">
    <source>
        <dbReference type="PIRSR" id="PIRSR605150-1"/>
    </source>
</evidence>
<gene>
    <name evidence="15 16" type="primary">LOC113703892</name>
</gene>
<evidence type="ECO:0000256" key="6">
    <source>
        <dbReference type="ARBA" id="ARBA00023034"/>
    </source>
</evidence>
<evidence type="ECO:0000256" key="7">
    <source>
        <dbReference type="ARBA" id="ARBA00023136"/>
    </source>
</evidence>
<dbReference type="RefSeq" id="XP_027081198.1">
    <property type="nucleotide sequence ID" value="XM_027225397.1"/>
</dbReference>
<dbReference type="GO" id="GO:0000139">
    <property type="term" value="C:Golgi membrane"/>
    <property type="evidence" value="ECO:0007669"/>
    <property type="project" value="UniProtKB-SubCell"/>
</dbReference>
<feature type="binding site" evidence="12">
    <location>
        <position position="607"/>
    </location>
    <ligand>
        <name>Mn(2+)</name>
        <dbReference type="ChEBI" id="CHEBI:29035"/>
    </ligand>
</feature>
<dbReference type="Proteomes" id="UP001652660">
    <property type="component" value="Chromosome 8e"/>
</dbReference>
<feature type="active site" evidence="10">
    <location>
        <position position="414"/>
    </location>
</feature>
<dbReference type="RefSeq" id="XP_027081196.1">
    <property type="nucleotide sequence ID" value="XM_027225395.1"/>
</dbReference>
<keyword evidence="6" id="KW-0333">Golgi apparatus</keyword>
<keyword evidence="14" id="KW-1185">Reference proteome</keyword>
<keyword evidence="7 13" id="KW-0472">Membrane</keyword>
<evidence type="ECO:0000313" key="16">
    <source>
        <dbReference type="RefSeq" id="XP_027081198.1"/>
    </source>
</evidence>
<feature type="binding site" evidence="11">
    <location>
        <position position="384"/>
    </location>
    <ligand>
        <name>UDP-alpha-D-glucose</name>
        <dbReference type="ChEBI" id="CHEBI:58885"/>
    </ligand>
</feature>
<proteinExistence type="inferred from homology"/>
<dbReference type="OrthoDB" id="72851at2759"/>
<evidence type="ECO:0000256" key="3">
    <source>
        <dbReference type="ARBA" id="ARBA00022679"/>
    </source>
</evidence>
<dbReference type="InterPro" id="IPR013083">
    <property type="entry name" value="Znf_RING/FYVE/PHD"/>
</dbReference>
<feature type="transmembrane region" description="Helical" evidence="13">
    <location>
        <begin position="990"/>
        <end position="1008"/>
    </location>
</feature>
<evidence type="ECO:0000256" key="5">
    <source>
        <dbReference type="ARBA" id="ARBA00022989"/>
    </source>
</evidence>
<feature type="transmembrane region" description="Helical" evidence="13">
    <location>
        <begin position="922"/>
        <end position="943"/>
    </location>
</feature>
<accession>A0A6P6TRU2</accession>